<feature type="region of interest" description="Disordered" evidence="4">
    <location>
        <begin position="1"/>
        <end position="44"/>
    </location>
</feature>
<accession>A0AA88IQ17</accession>
<feature type="region of interest" description="Disordered" evidence="4">
    <location>
        <begin position="147"/>
        <end position="179"/>
    </location>
</feature>
<keyword evidence="2" id="KW-0539">Nucleus</keyword>
<feature type="compositionally biased region" description="Polar residues" evidence="4">
    <location>
        <begin position="158"/>
        <end position="179"/>
    </location>
</feature>
<name>A0AA88IQ17_ARTSF</name>
<evidence type="ECO:0000313" key="6">
    <source>
        <dbReference type="EMBL" id="KAK2724577.1"/>
    </source>
</evidence>
<sequence>MSAGFVSEKEIEENRKKRQEEWEKVRKPDQPLEAPEPVFDNRSLYDRLKEQKDKKELEWEEAHKLKNQVKGLDVDELGFLDYVDNVKRQEEKIRIDEEKKLLEEYRSALTSMNEKARTDRIKEDLKKPTTFNLKSGIQKQALAGVKIKKPKDTDDSIRQTNNTNGKAENQSSEKASVSNMNQIPVTVALLPGIGYYANSSDSELDSSDSEIDSPPPRKRLNLLGLPVDNEK</sequence>
<comment type="subcellular location">
    <subcellularLocation>
        <location evidence="1">Nucleus</location>
    </subcellularLocation>
</comment>
<feature type="compositionally biased region" description="Acidic residues" evidence="4">
    <location>
        <begin position="202"/>
        <end position="211"/>
    </location>
</feature>
<evidence type="ECO:0000259" key="5">
    <source>
        <dbReference type="Pfam" id="PF10187"/>
    </source>
</evidence>
<feature type="coiled-coil region" evidence="3">
    <location>
        <begin position="45"/>
        <end position="115"/>
    </location>
</feature>
<evidence type="ECO:0000256" key="1">
    <source>
        <dbReference type="ARBA" id="ARBA00004123"/>
    </source>
</evidence>
<keyword evidence="7" id="KW-1185">Reference proteome</keyword>
<proteinExistence type="predicted"/>
<feature type="domain" description="FAM192A/Fyv6 N-terminal" evidence="5">
    <location>
        <begin position="5"/>
        <end position="106"/>
    </location>
</feature>
<evidence type="ECO:0000256" key="3">
    <source>
        <dbReference type="SAM" id="Coils"/>
    </source>
</evidence>
<keyword evidence="3" id="KW-0175">Coiled coil</keyword>
<evidence type="ECO:0000313" key="7">
    <source>
        <dbReference type="Proteomes" id="UP001187531"/>
    </source>
</evidence>
<dbReference type="PANTHER" id="PTHR13495">
    <property type="entry name" value="NEFA-INTERACTING NUCLEAR PROTEIN NIP30"/>
    <property type="match status" value="1"/>
</dbReference>
<dbReference type="AlphaFoldDB" id="A0AA88IQ17"/>
<dbReference type="PANTHER" id="PTHR13495:SF0">
    <property type="entry name" value="PSME3-INTERACTING PROTEIN"/>
    <property type="match status" value="1"/>
</dbReference>
<feature type="region of interest" description="Disordered" evidence="4">
    <location>
        <begin position="198"/>
        <end position="231"/>
    </location>
</feature>
<dbReference type="EMBL" id="JAVRJZ010000003">
    <property type="protein sequence ID" value="KAK2724577.1"/>
    <property type="molecule type" value="Genomic_DNA"/>
</dbReference>
<protein>
    <recommendedName>
        <fullName evidence="5">FAM192A/Fyv6 N-terminal domain-containing protein</fullName>
    </recommendedName>
</protein>
<dbReference type="GO" id="GO:0005634">
    <property type="term" value="C:nucleus"/>
    <property type="evidence" value="ECO:0007669"/>
    <property type="project" value="UniProtKB-SubCell"/>
</dbReference>
<dbReference type="Pfam" id="PF10187">
    <property type="entry name" value="FAM192A_Fyv6_N"/>
    <property type="match status" value="1"/>
</dbReference>
<organism evidence="6 7">
    <name type="scientific">Artemia franciscana</name>
    <name type="common">Brine shrimp</name>
    <name type="synonym">Artemia sanfranciscana</name>
    <dbReference type="NCBI Taxonomy" id="6661"/>
    <lineage>
        <taxon>Eukaryota</taxon>
        <taxon>Metazoa</taxon>
        <taxon>Ecdysozoa</taxon>
        <taxon>Arthropoda</taxon>
        <taxon>Crustacea</taxon>
        <taxon>Branchiopoda</taxon>
        <taxon>Anostraca</taxon>
        <taxon>Artemiidae</taxon>
        <taxon>Artemia</taxon>
    </lineage>
</organism>
<dbReference type="Proteomes" id="UP001187531">
    <property type="component" value="Unassembled WGS sequence"/>
</dbReference>
<reference evidence="6" key="1">
    <citation type="submission" date="2023-07" db="EMBL/GenBank/DDBJ databases">
        <title>Chromosome-level genome assembly of Artemia franciscana.</title>
        <authorList>
            <person name="Jo E."/>
        </authorList>
    </citation>
    <scope>NUCLEOTIDE SEQUENCE</scope>
    <source>
        <tissue evidence="6">Whole body</tissue>
    </source>
</reference>
<comment type="caution">
    <text evidence="6">The sequence shown here is derived from an EMBL/GenBank/DDBJ whole genome shotgun (WGS) entry which is preliminary data.</text>
</comment>
<evidence type="ECO:0000256" key="4">
    <source>
        <dbReference type="SAM" id="MobiDB-lite"/>
    </source>
</evidence>
<dbReference type="InterPro" id="IPR039845">
    <property type="entry name" value="FAM192A"/>
</dbReference>
<gene>
    <name evidence="6" type="ORF">QYM36_001165</name>
</gene>
<feature type="compositionally biased region" description="Basic and acidic residues" evidence="4">
    <location>
        <begin position="7"/>
        <end position="30"/>
    </location>
</feature>
<evidence type="ECO:0000256" key="2">
    <source>
        <dbReference type="ARBA" id="ARBA00023242"/>
    </source>
</evidence>
<dbReference type="InterPro" id="IPR019331">
    <property type="entry name" value="FAM192A/Fyv6_N"/>
</dbReference>